<protein>
    <submittedName>
        <fullName evidence="1">Uncharacterized protein</fullName>
    </submittedName>
</protein>
<dbReference type="RefSeq" id="WP_157433995.1">
    <property type="nucleotide sequence ID" value="NZ_JACHJM010000004.1"/>
</dbReference>
<evidence type="ECO:0000313" key="1">
    <source>
        <dbReference type="EMBL" id="ASO18563.1"/>
    </source>
</evidence>
<reference evidence="1 2" key="1">
    <citation type="submission" date="2017-07" db="EMBL/GenBank/DDBJ databases">
        <title>Complete genome sequence of Actinoalloteichus hoggarensis DSM 45943, type strain of Actinoalloteichus hoggarensis.</title>
        <authorList>
            <person name="Ruckert C."/>
            <person name="Nouioui I."/>
            <person name="Willmese J."/>
            <person name="van Wezel G."/>
            <person name="Klenk H.-P."/>
            <person name="Kalinowski J."/>
            <person name="Zotchev S.B."/>
        </authorList>
    </citation>
    <scope>NUCLEOTIDE SEQUENCE [LARGE SCALE GENOMIC DNA]</scope>
    <source>
        <strain evidence="1 2">DSM 45943</strain>
    </source>
</reference>
<dbReference type="EMBL" id="CP022521">
    <property type="protein sequence ID" value="ASO18563.1"/>
    <property type="molecule type" value="Genomic_DNA"/>
</dbReference>
<gene>
    <name evidence="1" type="ORF">AHOG_04535</name>
</gene>
<keyword evidence="2" id="KW-1185">Reference proteome</keyword>
<dbReference type="AlphaFoldDB" id="A0A221VYG0"/>
<organism evidence="1 2">
    <name type="scientific">Actinoalloteichus hoggarensis</name>
    <dbReference type="NCBI Taxonomy" id="1470176"/>
    <lineage>
        <taxon>Bacteria</taxon>
        <taxon>Bacillati</taxon>
        <taxon>Actinomycetota</taxon>
        <taxon>Actinomycetes</taxon>
        <taxon>Pseudonocardiales</taxon>
        <taxon>Pseudonocardiaceae</taxon>
        <taxon>Actinoalloteichus</taxon>
    </lineage>
</organism>
<sequence>MVVVNLKKILMFAGIALLLFLLITQPNESANMVQGILATLQGAAEAIITFVQNLF</sequence>
<dbReference type="OrthoDB" id="3634064at2"/>
<proteinExistence type="predicted"/>
<accession>A0A221VYG0</accession>
<evidence type="ECO:0000313" key="2">
    <source>
        <dbReference type="Proteomes" id="UP000204221"/>
    </source>
</evidence>
<name>A0A221VYG0_9PSEU</name>
<dbReference type="Proteomes" id="UP000204221">
    <property type="component" value="Chromosome"/>
</dbReference>
<dbReference type="KEGG" id="ahg:AHOG_04535"/>